<proteinExistence type="predicted"/>
<keyword evidence="3 5" id="KW-0347">Helicase</keyword>
<dbReference type="GO" id="GO:0016787">
    <property type="term" value="F:hydrolase activity"/>
    <property type="evidence" value="ECO:0007669"/>
    <property type="project" value="UniProtKB-KW"/>
</dbReference>
<keyword evidence="6" id="KW-1185">Reference proteome</keyword>
<protein>
    <submittedName>
        <fullName evidence="5">ATP-dependent RNA helicase DEAD-box, conserved site</fullName>
    </submittedName>
</protein>
<dbReference type="Gene3D" id="3.40.50.300">
    <property type="entry name" value="P-loop containing nucleotide triphosphate hydrolases"/>
    <property type="match status" value="1"/>
</dbReference>
<evidence type="ECO:0000256" key="1">
    <source>
        <dbReference type="ARBA" id="ARBA00022741"/>
    </source>
</evidence>
<evidence type="ECO:0000256" key="4">
    <source>
        <dbReference type="ARBA" id="ARBA00022840"/>
    </source>
</evidence>
<evidence type="ECO:0000256" key="2">
    <source>
        <dbReference type="ARBA" id="ARBA00022801"/>
    </source>
</evidence>
<sequence length="309" mass="35744">MDTTRGMSSKDDIMRLYQPVHLLFGTPRRIIDLSKKQICKLDNCTMLVMDEVSVMKRFRHPKSSFVTSTVRSKKINGFGGLFSRKTKHAASLLWIETEDRPGLLLEVIKMTVESAEIDTENKVDQGQGRDNQVWNRHRNFNNRYNNMQPQRGINRKGAYMQPAVHNAAPFVHLPMRPFGNNVMYPGEVLMLDHQMSRLLDIVTNIQESFSIKEIPVIVLSSENVTMFKLRGELAIPNTQEQNCYTEHTSAHLVLRRHLGIKVYLVMSYGWMLITFDQLYRTHQCAFSIAKTFRDKGIPCDVVWMDVDHI</sequence>
<dbReference type="STRING" id="35608.A0A2U1KBY9"/>
<dbReference type="PANTHER" id="PTHR47960">
    <property type="entry name" value="DEAD-BOX ATP-DEPENDENT RNA HELICASE 50"/>
    <property type="match status" value="1"/>
</dbReference>
<organism evidence="5 6">
    <name type="scientific">Artemisia annua</name>
    <name type="common">Sweet wormwood</name>
    <dbReference type="NCBI Taxonomy" id="35608"/>
    <lineage>
        <taxon>Eukaryota</taxon>
        <taxon>Viridiplantae</taxon>
        <taxon>Streptophyta</taxon>
        <taxon>Embryophyta</taxon>
        <taxon>Tracheophyta</taxon>
        <taxon>Spermatophyta</taxon>
        <taxon>Magnoliopsida</taxon>
        <taxon>eudicotyledons</taxon>
        <taxon>Gunneridae</taxon>
        <taxon>Pentapetalae</taxon>
        <taxon>asterids</taxon>
        <taxon>campanulids</taxon>
        <taxon>Asterales</taxon>
        <taxon>Asteraceae</taxon>
        <taxon>Asteroideae</taxon>
        <taxon>Anthemideae</taxon>
        <taxon>Artemisiinae</taxon>
        <taxon>Artemisia</taxon>
    </lineage>
</organism>
<evidence type="ECO:0000313" key="5">
    <source>
        <dbReference type="EMBL" id="PWA34251.1"/>
    </source>
</evidence>
<evidence type="ECO:0000256" key="3">
    <source>
        <dbReference type="ARBA" id="ARBA00022806"/>
    </source>
</evidence>
<dbReference type="GO" id="GO:0004386">
    <property type="term" value="F:helicase activity"/>
    <property type="evidence" value="ECO:0007669"/>
    <property type="project" value="UniProtKB-KW"/>
</dbReference>
<dbReference type="SUPFAM" id="SSF52540">
    <property type="entry name" value="P-loop containing nucleoside triphosphate hydrolases"/>
    <property type="match status" value="1"/>
</dbReference>
<gene>
    <name evidence="5" type="ORF">CTI12_AA620900</name>
</gene>
<dbReference type="InterPro" id="IPR027417">
    <property type="entry name" value="P-loop_NTPase"/>
</dbReference>
<evidence type="ECO:0000313" key="6">
    <source>
        <dbReference type="Proteomes" id="UP000245207"/>
    </source>
</evidence>
<reference evidence="5 6" key="1">
    <citation type="journal article" date="2018" name="Mol. Plant">
        <title>The genome of Artemisia annua provides insight into the evolution of Asteraceae family and artemisinin biosynthesis.</title>
        <authorList>
            <person name="Shen Q."/>
            <person name="Zhang L."/>
            <person name="Liao Z."/>
            <person name="Wang S."/>
            <person name="Yan T."/>
            <person name="Shi P."/>
            <person name="Liu M."/>
            <person name="Fu X."/>
            <person name="Pan Q."/>
            <person name="Wang Y."/>
            <person name="Lv Z."/>
            <person name="Lu X."/>
            <person name="Zhang F."/>
            <person name="Jiang W."/>
            <person name="Ma Y."/>
            <person name="Chen M."/>
            <person name="Hao X."/>
            <person name="Li L."/>
            <person name="Tang Y."/>
            <person name="Lv G."/>
            <person name="Zhou Y."/>
            <person name="Sun X."/>
            <person name="Brodelius P.E."/>
            <person name="Rose J.K.C."/>
            <person name="Tang K."/>
        </authorList>
    </citation>
    <scope>NUCLEOTIDE SEQUENCE [LARGE SCALE GENOMIC DNA]</scope>
    <source>
        <strain evidence="6">cv. Huhao1</strain>
        <tissue evidence="5">Leaf</tissue>
    </source>
</reference>
<comment type="caution">
    <text evidence="5">The sequence shown here is derived from an EMBL/GenBank/DDBJ whole genome shotgun (WGS) entry which is preliminary data.</text>
</comment>
<dbReference type="GO" id="GO:0005524">
    <property type="term" value="F:ATP binding"/>
    <property type="evidence" value="ECO:0007669"/>
    <property type="project" value="UniProtKB-KW"/>
</dbReference>
<name>A0A2U1KBY9_ARTAN</name>
<dbReference type="AlphaFoldDB" id="A0A2U1KBY9"/>
<keyword evidence="4" id="KW-0067">ATP-binding</keyword>
<keyword evidence="1" id="KW-0547">Nucleotide-binding</keyword>
<dbReference type="Proteomes" id="UP000245207">
    <property type="component" value="Unassembled WGS sequence"/>
</dbReference>
<dbReference type="EMBL" id="PKPP01023251">
    <property type="protein sequence ID" value="PWA34251.1"/>
    <property type="molecule type" value="Genomic_DNA"/>
</dbReference>
<keyword evidence="2" id="KW-0378">Hydrolase</keyword>
<accession>A0A2U1KBY9</accession>